<organism evidence="5 6">
    <name type="scientific">Compostimonas suwonensis</name>
    <dbReference type="NCBI Taxonomy" id="1048394"/>
    <lineage>
        <taxon>Bacteria</taxon>
        <taxon>Bacillati</taxon>
        <taxon>Actinomycetota</taxon>
        <taxon>Actinomycetes</taxon>
        <taxon>Micrococcales</taxon>
        <taxon>Microbacteriaceae</taxon>
        <taxon>Compostimonas</taxon>
    </lineage>
</organism>
<feature type="region of interest" description="Disordered" evidence="2">
    <location>
        <begin position="141"/>
        <end position="164"/>
    </location>
</feature>
<name>A0A2M9BCA2_9MICO</name>
<keyword evidence="3" id="KW-0812">Transmembrane</keyword>
<evidence type="ECO:0000259" key="4">
    <source>
        <dbReference type="PROSITE" id="PS51109"/>
    </source>
</evidence>
<feature type="compositionally biased region" description="Low complexity" evidence="2">
    <location>
        <begin position="148"/>
        <end position="158"/>
    </location>
</feature>
<dbReference type="Proteomes" id="UP000230161">
    <property type="component" value="Unassembled WGS sequence"/>
</dbReference>
<dbReference type="Gene3D" id="2.20.230.10">
    <property type="entry name" value="Resuscitation-promoting factor rpfb"/>
    <property type="match status" value="1"/>
</dbReference>
<dbReference type="AlphaFoldDB" id="A0A2M9BCA2"/>
<sequence length="319" mass="32897">MSATPAGWYPDPDDRTQLRWWDGETWTQSRYTPPAGDAPPAPPASPPNALRPWIPTIIGGAVTAFFALVFGLTSGLAGLLTVLGLAALLTGIYVTITGRRSWLRLPSRNIGAIVLAVGAIAFVVGPVYGAANTSMNSSLDSASIAEHSSPTPSATRTPTPTPTPVVTQKEIQEVAPIPFERVNLDDTNLDAGTTVVTVGGVDGEQTTTYTVTYTDGVETARTVARQEVTRQPVAEVTNVGTRQPPPPVEAPAAPAEPAPEPAPAGDCDPNYSGGCVPVASDVDCAGGSGNGPAYVDGPVYVVGSDVYDLDRDGDGTACD</sequence>
<dbReference type="EMBL" id="PGFB01000005">
    <property type="protein sequence ID" value="PJJ55544.1"/>
    <property type="molecule type" value="Genomic_DNA"/>
</dbReference>
<feature type="domain" description="G5" evidence="4">
    <location>
        <begin position="163"/>
        <end position="243"/>
    </location>
</feature>
<dbReference type="PROSITE" id="PS51109">
    <property type="entry name" value="G5"/>
    <property type="match status" value="1"/>
</dbReference>
<evidence type="ECO:0000256" key="2">
    <source>
        <dbReference type="SAM" id="MobiDB-lite"/>
    </source>
</evidence>
<comment type="caution">
    <text evidence="5">The sequence shown here is derived from an EMBL/GenBank/DDBJ whole genome shotgun (WGS) entry which is preliminary data.</text>
</comment>
<feature type="compositionally biased region" description="Pro residues" evidence="2">
    <location>
        <begin position="243"/>
        <end position="262"/>
    </location>
</feature>
<proteinExistence type="predicted"/>
<feature type="compositionally biased region" description="Pro residues" evidence="2">
    <location>
        <begin position="36"/>
        <end position="46"/>
    </location>
</feature>
<keyword evidence="3" id="KW-1133">Transmembrane helix</keyword>
<accession>A0A2M9BCA2</accession>
<protein>
    <submittedName>
        <fullName evidence="5">Uncharacterized protein DUF2510</fullName>
    </submittedName>
</protein>
<evidence type="ECO:0000313" key="5">
    <source>
        <dbReference type="EMBL" id="PJJ55544.1"/>
    </source>
</evidence>
<dbReference type="SMART" id="SM01208">
    <property type="entry name" value="G5"/>
    <property type="match status" value="1"/>
</dbReference>
<dbReference type="InterPro" id="IPR011098">
    <property type="entry name" value="G5_dom"/>
</dbReference>
<keyword evidence="3" id="KW-0472">Membrane</keyword>
<keyword evidence="6" id="KW-1185">Reference proteome</keyword>
<reference evidence="5 6" key="1">
    <citation type="submission" date="2017-11" db="EMBL/GenBank/DDBJ databases">
        <title>Genomic Encyclopedia of Archaeal and Bacterial Type Strains, Phase II (KMG-II): From Individual Species to Whole Genera.</title>
        <authorList>
            <person name="Goeker M."/>
        </authorList>
    </citation>
    <scope>NUCLEOTIDE SEQUENCE [LARGE SCALE GENOMIC DNA]</scope>
    <source>
        <strain evidence="5 6">DSM 25625</strain>
    </source>
</reference>
<dbReference type="Pfam" id="PF07501">
    <property type="entry name" value="G5"/>
    <property type="match status" value="1"/>
</dbReference>
<keyword evidence="1" id="KW-0732">Signal</keyword>
<feature type="region of interest" description="Disordered" evidence="2">
    <location>
        <begin position="27"/>
        <end position="46"/>
    </location>
</feature>
<dbReference type="RefSeq" id="WP_170062007.1">
    <property type="nucleotide sequence ID" value="NZ_PGFB01000005.1"/>
</dbReference>
<feature type="region of interest" description="Disordered" evidence="2">
    <location>
        <begin position="237"/>
        <end position="266"/>
    </location>
</feature>
<feature type="transmembrane region" description="Helical" evidence="3">
    <location>
        <begin position="53"/>
        <end position="72"/>
    </location>
</feature>
<dbReference type="Pfam" id="PF10708">
    <property type="entry name" value="DUF2510"/>
    <property type="match status" value="1"/>
</dbReference>
<gene>
    <name evidence="5" type="ORF">CLV54_2891</name>
</gene>
<feature type="transmembrane region" description="Helical" evidence="3">
    <location>
        <begin position="110"/>
        <end position="131"/>
    </location>
</feature>
<dbReference type="InterPro" id="IPR018929">
    <property type="entry name" value="DUF2510"/>
</dbReference>
<evidence type="ECO:0000313" key="6">
    <source>
        <dbReference type="Proteomes" id="UP000230161"/>
    </source>
</evidence>
<evidence type="ECO:0000256" key="3">
    <source>
        <dbReference type="SAM" id="Phobius"/>
    </source>
</evidence>
<feature type="transmembrane region" description="Helical" evidence="3">
    <location>
        <begin position="78"/>
        <end position="98"/>
    </location>
</feature>
<evidence type="ECO:0000256" key="1">
    <source>
        <dbReference type="ARBA" id="ARBA00022729"/>
    </source>
</evidence>